<keyword evidence="3" id="KW-1185">Reference proteome</keyword>
<protein>
    <recommendedName>
        <fullName evidence="4">Secreted protein</fullName>
    </recommendedName>
</protein>
<name>A0ABV5PTJ5_9ACTN</name>
<evidence type="ECO:0000313" key="2">
    <source>
        <dbReference type="EMBL" id="MFB9526550.1"/>
    </source>
</evidence>
<reference evidence="2 3" key="1">
    <citation type="submission" date="2024-09" db="EMBL/GenBank/DDBJ databases">
        <authorList>
            <person name="Sun Q."/>
            <person name="Mori K."/>
        </authorList>
    </citation>
    <scope>NUCLEOTIDE SEQUENCE [LARGE SCALE GENOMIC DNA]</scope>
    <source>
        <strain evidence="2 3">JCM 3323</strain>
    </source>
</reference>
<dbReference type="EMBL" id="JBHMCE010000002">
    <property type="protein sequence ID" value="MFB9526550.1"/>
    <property type="molecule type" value="Genomic_DNA"/>
</dbReference>
<evidence type="ECO:0008006" key="4">
    <source>
        <dbReference type="Google" id="ProtNLM"/>
    </source>
</evidence>
<sequence length="201" mass="21097">MMVRSTLVAALLMTAAHVPTPTATAHAGPDWPTCPNAGPVFHAKLSVSGRSGALVQDGGAQVVTIGKGGGITVTDVGGQIGSGVFLSGQNGPDGWPGDTAPWDKGRHGGYAWPMPGSPRFSLVGVFYDRATGVRRTTYTRKATSGTAAVSRGAFYVGYGTPKCVPAPRDRETMVRLMVNDDDSLDNDGAFTAIVRVHRRWR</sequence>
<feature type="signal peptide" evidence="1">
    <location>
        <begin position="1"/>
        <end position="27"/>
    </location>
</feature>
<keyword evidence="1" id="KW-0732">Signal</keyword>
<comment type="caution">
    <text evidence="2">The sequence shown here is derived from an EMBL/GenBank/DDBJ whole genome shotgun (WGS) entry which is preliminary data.</text>
</comment>
<dbReference type="RefSeq" id="WP_346123677.1">
    <property type="nucleotide sequence ID" value="NZ_BAAAXC010000014.1"/>
</dbReference>
<organism evidence="2 3">
    <name type="scientific">Nonomuraea roseola</name>
    <dbReference type="NCBI Taxonomy" id="46179"/>
    <lineage>
        <taxon>Bacteria</taxon>
        <taxon>Bacillati</taxon>
        <taxon>Actinomycetota</taxon>
        <taxon>Actinomycetes</taxon>
        <taxon>Streptosporangiales</taxon>
        <taxon>Streptosporangiaceae</taxon>
        <taxon>Nonomuraea</taxon>
    </lineage>
</organism>
<accession>A0ABV5PTJ5</accession>
<dbReference type="Proteomes" id="UP001589646">
    <property type="component" value="Unassembled WGS sequence"/>
</dbReference>
<evidence type="ECO:0000256" key="1">
    <source>
        <dbReference type="SAM" id="SignalP"/>
    </source>
</evidence>
<feature type="chain" id="PRO_5045494461" description="Secreted protein" evidence="1">
    <location>
        <begin position="28"/>
        <end position="201"/>
    </location>
</feature>
<proteinExistence type="predicted"/>
<gene>
    <name evidence="2" type="ORF">ACFFRN_07975</name>
</gene>
<evidence type="ECO:0000313" key="3">
    <source>
        <dbReference type="Proteomes" id="UP001589646"/>
    </source>
</evidence>